<keyword evidence="2" id="KW-1185">Reference proteome</keyword>
<accession>A0AAV4LVP2</accession>
<reference evidence="1 2" key="1">
    <citation type="submission" date="2021-06" db="EMBL/GenBank/DDBJ databases">
        <title>Genome sequence of Babesia caballi.</title>
        <authorList>
            <person name="Yamagishi J."/>
            <person name="Kidaka T."/>
            <person name="Ochi A."/>
        </authorList>
    </citation>
    <scope>NUCLEOTIDE SEQUENCE [LARGE SCALE GENOMIC DNA]</scope>
    <source>
        <strain evidence="1">USDA-D6B2</strain>
    </source>
</reference>
<dbReference type="EMBL" id="BPLF01000003">
    <property type="protein sequence ID" value="GIX63921.1"/>
    <property type="molecule type" value="Genomic_DNA"/>
</dbReference>
<name>A0AAV4LVP2_BABCB</name>
<dbReference type="Proteomes" id="UP001497744">
    <property type="component" value="Unassembled WGS sequence"/>
</dbReference>
<evidence type="ECO:0000313" key="2">
    <source>
        <dbReference type="Proteomes" id="UP001497744"/>
    </source>
</evidence>
<evidence type="ECO:0000313" key="1">
    <source>
        <dbReference type="EMBL" id="GIX63921.1"/>
    </source>
</evidence>
<dbReference type="RefSeq" id="XP_067715990.1">
    <property type="nucleotide sequence ID" value="XM_067859889.1"/>
</dbReference>
<proteinExistence type="predicted"/>
<sequence length="136" mass="13817">MVGRGKGTHVVDALDGVRGAADHGGNEVLRVGDGELVQRDGPLAMRLDEHDGRGGVDLEALIRRLAGGQGGAAVQREAVDPRGQLLDAEHRGAVELGGHLDVAAVDDPGSALGHGGCRGWGGSHTTDLSPASRCPP</sequence>
<dbReference type="GeneID" id="94195402"/>
<dbReference type="AlphaFoldDB" id="A0AAV4LVP2"/>
<protein>
    <submittedName>
        <fullName evidence="1">DUF3088 domain-containing protein</fullName>
    </submittedName>
</protein>
<gene>
    <name evidence="1" type="ORF">BcabD6B2_33560</name>
</gene>
<comment type="caution">
    <text evidence="1">The sequence shown here is derived from an EMBL/GenBank/DDBJ whole genome shotgun (WGS) entry which is preliminary data.</text>
</comment>
<organism evidence="1 2">
    <name type="scientific">Babesia caballi</name>
    <dbReference type="NCBI Taxonomy" id="5871"/>
    <lineage>
        <taxon>Eukaryota</taxon>
        <taxon>Sar</taxon>
        <taxon>Alveolata</taxon>
        <taxon>Apicomplexa</taxon>
        <taxon>Aconoidasida</taxon>
        <taxon>Piroplasmida</taxon>
        <taxon>Babesiidae</taxon>
        <taxon>Babesia</taxon>
    </lineage>
</organism>